<evidence type="ECO:0000313" key="13">
    <source>
        <dbReference type="Proteomes" id="UP001290455"/>
    </source>
</evidence>
<keyword evidence="6 9" id="KW-0238">DNA-binding</keyword>
<dbReference type="InterPro" id="IPR002104">
    <property type="entry name" value="Integrase_catalytic"/>
</dbReference>
<comment type="subcellular location">
    <subcellularLocation>
        <location evidence="1">Cytoplasm</location>
    </subcellularLocation>
</comment>
<sequence>MEAFQIEIQQALDDFLLYLEVEQNYSQNTLDSYESDLSIFLAFLQHHKRSTDLDDLNPSIVRRFIQHQTVHGSISPRSMQRRISSLKSFCQFCLKEKMAQSDFTAGIIAPKADKKLPKYLNLQELKQLFVSLEQAEGPLSLRNETMFKLLGTTGMRKQELVSLTWEQIDLYNETIKILGKGKKERLLPLHSSVVPLLKALKQSLQEHQTHPLEPVFRNGHGRAFDPRGVNFIFKGVLQKAGLPPHRFTLHHLRHTFATLLLQQGHTEKVDEHGNIISITQEKVDLRTLQELLGHESLATTQMYTHIDYEAKKKAIDSFHI</sequence>
<feature type="domain" description="Tyr recombinase" evidence="10">
    <location>
        <begin position="115"/>
        <end position="316"/>
    </location>
</feature>
<dbReference type="RefSeq" id="WP_322446976.1">
    <property type="nucleotide sequence ID" value="NZ_JAXOFX010000008.1"/>
</dbReference>
<evidence type="ECO:0000256" key="4">
    <source>
        <dbReference type="ARBA" id="ARBA00022829"/>
    </source>
</evidence>
<evidence type="ECO:0000256" key="5">
    <source>
        <dbReference type="ARBA" id="ARBA00022908"/>
    </source>
</evidence>
<dbReference type="PROSITE" id="PS51900">
    <property type="entry name" value="CB"/>
    <property type="match status" value="1"/>
</dbReference>
<feature type="domain" description="Core-binding (CB)" evidence="11">
    <location>
        <begin position="6"/>
        <end position="94"/>
    </location>
</feature>
<evidence type="ECO:0000313" key="12">
    <source>
        <dbReference type="EMBL" id="MDZ5472673.1"/>
    </source>
</evidence>
<keyword evidence="8" id="KW-0131">Cell cycle</keyword>
<gene>
    <name evidence="12" type="ORF">SM124_13120</name>
</gene>
<organism evidence="12 13">
    <name type="scientific">Robertmurraya mangrovi</name>
    <dbReference type="NCBI Taxonomy" id="3098077"/>
    <lineage>
        <taxon>Bacteria</taxon>
        <taxon>Bacillati</taxon>
        <taxon>Bacillota</taxon>
        <taxon>Bacilli</taxon>
        <taxon>Bacillales</taxon>
        <taxon>Bacillaceae</taxon>
        <taxon>Robertmurraya</taxon>
    </lineage>
</organism>
<evidence type="ECO:0000259" key="11">
    <source>
        <dbReference type="PROSITE" id="PS51900"/>
    </source>
</evidence>
<dbReference type="SUPFAM" id="SSF56349">
    <property type="entry name" value="DNA breaking-rejoining enzymes"/>
    <property type="match status" value="1"/>
</dbReference>
<keyword evidence="13" id="KW-1185">Reference proteome</keyword>
<evidence type="ECO:0000256" key="3">
    <source>
        <dbReference type="ARBA" id="ARBA00022618"/>
    </source>
</evidence>
<proteinExistence type="predicted"/>
<dbReference type="PANTHER" id="PTHR30349">
    <property type="entry name" value="PHAGE INTEGRASE-RELATED"/>
    <property type="match status" value="1"/>
</dbReference>
<dbReference type="InterPro" id="IPR004107">
    <property type="entry name" value="Integrase_SAM-like_N"/>
</dbReference>
<dbReference type="InterPro" id="IPR010998">
    <property type="entry name" value="Integrase_recombinase_N"/>
</dbReference>
<keyword evidence="5" id="KW-0229">DNA integration</keyword>
<dbReference type="InterPro" id="IPR013762">
    <property type="entry name" value="Integrase-like_cat_sf"/>
</dbReference>
<dbReference type="InterPro" id="IPR011010">
    <property type="entry name" value="DNA_brk_join_enz"/>
</dbReference>
<evidence type="ECO:0000259" key="10">
    <source>
        <dbReference type="PROSITE" id="PS51898"/>
    </source>
</evidence>
<evidence type="ECO:0000256" key="1">
    <source>
        <dbReference type="ARBA" id="ARBA00004496"/>
    </source>
</evidence>
<evidence type="ECO:0000256" key="9">
    <source>
        <dbReference type="PROSITE-ProRule" id="PRU01248"/>
    </source>
</evidence>
<keyword evidence="7" id="KW-0233">DNA recombination</keyword>
<dbReference type="PANTHER" id="PTHR30349:SF77">
    <property type="entry name" value="TYROSINE RECOMBINASE XERC"/>
    <property type="match status" value="1"/>
</dbReference>
<evidence type="ECO:0000256" key="7">
    <source>
        <dbReference type="ARBA" id="ARBA00023172"/>
    </source>
</evidence>
<dbReference type="Gene3D" id="1.10.443.10">
    <property type="entry name" value="Intergrase catalytic core"/>
    <property type="match status" value="1"/>
</dbReference>
<reference evidence="12 13" key="1">
    <citation type="submission" date="2023-11" db="EMBL/GenBank/DDBJ databases">
        <title>Bacillus jintuensis, isolated from a mudflat on the Beibu Gulf coast.</title>
        <authorList>
            <person name="Li M."/>
        </authorList>
    </citation>
    <scope>NUCLEOTIDE SEQUENCE [LARGE SCALE GENOMIC DNA]</scope>
    <source>
        <strain evidence="12 13">31A1R</strain>
    </source>
</reference>
<evidence type="ECO:0000256" key="2">
    <source>
        <dbReference type="ARBA" id="ARBA00022490"/>
    </source>
</evidence>
<dbReference type="InterPro" id="IPR050090">
    <property type="entry name" value="Tyrosine_recombinase_XerCD"/>
</dbReference>
<protein>
    <submittedName>
        <fullName evidence="12">Tyrosine-type recombinase/integrase</fullName>
    </submittedName>
</protein>
<evidence type="ECO:0000256" key="6">
    <source>
        <dbReference type="ARBA" id="ARBA00023125"/>
    </source>
</evidence>
<accession>A0ABU5IZT5</accession>
<dbReference type="EMBL" id="JAXOFX010000008">
    <property type="protein sequence ID" value="MDZ5472673.1"/>
    <property type="molecule type" value="Genomic_DNA"/>
</dbReference>
<evidence type="ECO:0000256" key="8">
    <source>
        <dbReference type="ARBA" id="ARBA00023306"/>
    </source>
</evidence>
<keyword evidence="2" id="KW-0963">Cytoplasm</keyword>
<dbReference type="PROSITE" id="PS51898">
    <property type="entry name" value="TYR_RECOMBINASE"/>
    <property type="match status" value="1"/>
</dbReference>
<dbReference type="Pfam" id="PF00589">
    <property type="entry name" value="Phage_integrase"/>
    <property type="match status" value="2"/>
</dbReference>
<dbReference type="Proteomes" id="UP001290455">
    <property type="component" value="Unassembled WGS sequence"/>
</dbReference>
<keyword evidence="3" id="KW-0132">Cell division</keyword>
<name>A0ABU5IZT5_9BACI</name>
<keyword evidence="4" id="KW-0159">Chromosome partition</keyword>
<dbReference type="Gene3D" id="1.10.150.130">
    <property type="match status" value="1"/>
</dbReference>
<comment type="caution">
    <text evidence="12">The sequence shown here is derived from an EMBL/GenBank/DDBJ whole genome shotgun (WGS) entry which is preliminary data.</text>
</comment>
<dbReference type="Pfam" id="PF02899">
    <property type="entry name" value="Phage_int_SAM_1"/>
    <property type="match status" value="1"/>
</dbReference>
<dbReference type="InterPro" id="IPR044068">
    <property type="entry name" value="CB"/>
</dbReference>